<accession>A0A0M2PPQ4</accession>
<sequence>MQVRNIDPAWIEATLTHPDRIQPNADSQGNTHYRKQIANFGDRWLRVIVNPTVDPQNVITLFFDRRLKS</sequence>
<evidence type="ECO:0000313" key="1">
    <source>
        <dbReference type="EMBL" id="KKI98239.1"/>
    </source>
</evidence>
<protein>
    <recommendedName>
        <fullName evidence="3">DUF4258 domain-containing protein</fullName>
    </recommendedName>
</protein>
<comment type="caution">
    <text evidence="1">The sequence shown here is derived from an EMBL/GenBank/DDBJ whole genome shotgun (WGS) entry which is preliminary data.</text>
</comment>
<reference evidence="1" key="1">
    <citation type="submission" date="2012-04" db="EMBL/GenBank/DDBJ databases">
        <authorList>
            <person name="Borisov I.G."/>
            <person name="Ivanikova N.V."/>
            <person name="Pinevich A.V."/>
        </authorList>
    </citation>
    <scope>NUCLEOTIDE SEQUENCE</scope>
    <source>
        <strain evidence="1">CALU 1027</strain>
    </source>
</reference>
<name>A0A0M2PPQ4_PROHO</name>
<dbReference type="STRING" id="317619.GCA_000332315_02842"/>
<evidence type="ECO:0000313" key="2">
    <source>
        <dbReference type="Proteomes" id="UP000034681"/>
    </source>
</evidence>
<dbReference type="AlphaFoldDB" id="A0A0M2PPQ4"/>
<organism evidence="1 2">
    <name type="scientific">Prochlorothrix hollandica PCC 9006 = CALU 1027</name>
    <dbReference type="NCBI Taxonomy" id="317619"/>
    <lineage>
        <taxon>Bacteria</taxon>
        <taxon>Bacillati</taxon>
        <taxon>Cyanobacteriota</taxon>
        <taxon>Cyanophyceae</taxon>
        <taxon>Prochlorotrichales</taxon>
        <taxon>Prochlorotrichaceae</taxon>
        <taxon>Prochlorothrix</taxon>
    </lineage>
</organism>
<dbReference type="EMBL" id="AJTX02000010">
    <property type="protein sequence ID" value="KKI98239.1"/>
    <property type="molecule type" value="Genomic_DNA"/>
</dbReference>
<proteinExistence type="predicted"/>
<dbReference type="InterPro" id="IPR025354">
    <property type="entry name" value="DUF4258"/>
</dbReference>
<dbReference type="Pfam" id="PF14076">
    <property type="entry name" value="DUF4258"/>
    <property type="match status" value="1"/>
</dbReference>
<dbReference type="eggNOG" id="ENOG502ZX9G">
    <property type="taxonomic scope" value="Bacteria"/>
</dbReference>
<gene>
    <name evidence="1" type="ORF">PROH_19740</name>
</gene>
<evidence type="ECO:0008006" key="3">
    <source>
        <dbReference type="Google" id="ProtNLM"/>
    </source>
</evidence>
<dbReference type="Proteomes" id="UP000034681">
    <property type="component" value="Unassembled WGS sequence"/>
</dbReference>
<keyword evidence="2" id="KW-1185">Reference proteome</keyword>